<dbReference type="NCBIfam" id="TIGR00706">
    <property type="entry name" value="SppA_dom"/>
    <property type="match status" value="1"/>
</dbReference>
<sequence length="353" mass="39288">MDDNKKKSRVGFWISTSLAIFFFMCCVVLFISLMGLFVVKSVLTTQVEDESTKKLTETVIGGSGINKILLIPIKGVITGQSTKKLFQETSSIVDSVKQQLEQARTDNEVKAVILEINSPGGGITASDIIYKKVLEFKEETNKKVIVCMQDVAASGAYYISAAADKIISHPTTITGSIGVIMPLINIANLVEKYGIEDNSIKSGDMKSIGSPLKKMSDDERTVLYDIVDEMYTRFVNIIAVGRNMKIEDVKKLADGRIYTGKQALDNGLVDQLGYIDDAITLAKDITDLKEAKIIKYKKMFNLAEIFEGSMDNLFGNRTIKFSLHASADNDFPGFMYLWTGYQQNYLFKWPSFN</sequence>
<reference evidence="7 8" key="1">
    <citation type="submission" date="2014-10" db="EMBL/GenBank/DDBJ databases">
        <title>Draft genome of anammox bacterium scalindua brodae, obtained using differential coverage binning of sequence data from two enrichment reactors.</title>
        <authorList>
            <person name="Speth D.R."/>
            <person name="Russ L."/>
            <person name="Kartal B."/>
            <person name="Op den Camp H.J."/>
            <person name="Dutilh B.E."/>
            <person name="Jetten M.S."/>
        </authorList>
    </citation>
    <scope>NUCLEOTIDE SEQUENCE [LARGE SCALE GENOMIC DNA]</scope>
    <source>
        <strain evidence="7">RU1</strain>
    </source>
</reference>
<evidence type="ECO:0000313" key="7">
    <source>
        <dbReference type="EMBL" id="KHE90363.1"/>
    </source>
</evidence>
<evidence type="ECO:0000256" key="3">
    <source>
        <dbReference type="ARBA" id="ARBA00022801"/>
    </source>
</evidence>
<dbReference type="AlphaFoldDB" id="A0A0B0EH00"/>
<keyword evidence="2" id="KW-0645">Protease</keyword>
<feature type="domain" description="Peptidase S49" evidence="6">
    <location>
        <begin position="139"/>
        <end position="287"/>
    </location>
</feature>
<dbReference type="InterPro" id="IPR047272">
    <property type="entry name" value="S49_SppA_C"/>
</dbReference>
<dbReference type="PRINTS" id="PR00127">
    <property type="entry name" value="CLPPROTEASEP"/>
</dbReference>
<feature type="transmembrane region" description="Helical" evidence="5">
    <location>
        <begin position="12"/>
        <end position="39"/>
    </location>
</feature>
<accession>A0A0B0EH00</accession>
<organism evidence="7 8">
    <name type="scientific">Candidatus Scalindua brodae</name>
    <dbReference type="NCBI Taxonomy" id="237368"/>
    <lineage>
        <taxon>Bacteria</taxon>
        <taxon>Pseudomonadati</taxon>
        <taxon>Planctomycetota</taxon>
        <taxon>Candidatus Brocadiia</taxon>
        <taxon>Candidatus Brocadiales</taxon>
        <taxon>Candidatus Scalinduaceae</taxon>
        <taxon>Candidatus Scalindua</taxon>
    </lineage>
</organism>
<comment type="similarity">
    <text evidence="1">Belongs to the peptidase S49 family.</text>
</comment>
<keyword evidence="4" id="KW-0720">Serine protease</keyword>
<comment type="caution">
    <text evidence="7">The sequence shown here is derived from an EMBL/GenBank/DDBJ whole genome shotgun (WGS) entry which is preliminary data.</text>
</comment>
<evidence type="ECO:0000256" key="1">
    <source>
        <dbReference type="ARBA" id="ARBA00008683"/>
    </source>
</evidence>
<keyword evidence="3" id="KW-0378">Hydrolase</keyword>
<evidence type="ECO:0000256" key="5">
    <source>
        <dbReference type="SAM" id="Phobius"/>
    </source>
</evidence>
<dbReference type="Gene3D" id="3.90.226.10">
    <property type="entry name" value="2-enoyl-CoA Hydratase, Chain A, domain 1"/>
    <property type="match status" value="2"/>
</dbReference>
<dbReference type="eggNOG" id="COG0616">
    <property type="taxonomic scope" value="Bacteria"/>
</dbReference>
<dbReference type="InterPro" id="IPR004635">
    <property type="entry name" value="Pept_S49_SppA"/>
</dbReference>
<dbReference type="InterPro" id="IPR029045">
    <property type="entry name" value="ClpP/crotonase-like_dom_sf"/>
</dbReference>
<name>A0A0B0EH00_9BACT</name>
<dbReference type="PANTHER" id="PTHR42987">
    <property type="entry name" value="PEPTIDASE S49"/>
    <property type="match status" value="1"/>
</dbReference>
<dbReference type="GO" id="GO:0006508">
    <property type="term" value="P:proteolysis"/>
    <property type="evidence" value="ECO:0007669"/>
    <property type="project" value="UniProtKB-KW"/>
</dbReference>
<evidence type="ECO:0000313" key="8">
    <source>
        <dbReference type="Proteomes" id="UP000030652"/>
    </source>
</evidence>
<dbReference type="Proteomes" id="UP000030652">
    <property type="component" value="Unassembled WGS sequence"/>
</dbReference>
<keyword evidence="5" id="KW-0812">Transmembrane</keyword>
<dbReference type="InterPro" id="IPR001907">
    <property type="entry name" value="ClpP"/>
</dbReference>
<dbReference type="Pfam" id="PF01343">
    <property type="entry name" value="Peptidase_S49"/>
    <property type="match status" value="1"/>
</dbReference>
<evidence type="ECO:0000256" key="4">
    <source>
        <dbReference type="ARBA" id="ARBA00022825"/>
    </source>
</evidence>
<evidence type="ECO:0000259" key="6">
    <source>
        <dbReference type="Pfam" id="PF01343"/>
    </source>
</evidence>
<dbReference type="PANTHER" id="PTHR42987:SF4">
    <property type="entry name" value="PROTEASE SOHB-RELATED"/>
    <property type="match status" value="1"/>
</dbReference>
<protein>
    <recommendedName>
        <fullName evidence="6">Peptidase S49 domain-containing protein</fullName>
    </recommendedName>
</protein>
<gene>
    <name evidence="7" type="ORF">SCABRO_03858</name>
</gene>
<keyword evidence="5" id="KW-0472">Membrane</keyword>
<dbReference type="GO" id="GO:0004176">
    <property type="term" value="F:ATP-dependent peptidase activity"/>
    <property type="evidence" value="ECO:0007669"/>
    <property type="project" value="InterPro"/>
</dbReference>
<dbReference type="CDD" id="cd07023">
    <property type="entry name" value="S49_Sppa_N_C"/>
    <property type="match status" value="1"/>
</dbReference>
<dbReference type="InterPro" id="IPR002142">
    <property type="entry name" value="Peptidase_S49"/>
</dbReference>
<dbReference type="SUPFAM" id="SSF52096">
    <property type="entry name" value="ClpP/crotonase"/>
    <property type="match status" value="1"/>
</dbReference>
<dbReference type="EMBL" id="JRYO01000265">
    <property type="protein sequence ID" value="KHE90363.1"/>
    <property type="molecule type" value="Genomic_DNA"/>
</dbReference>
<evidence type="ECO:0000256" key="2">
    <source>
        <dbReference type="ARBA" id="ARBA00022670"/>
    </source>
</evidence>
<dbReference type="GO" id="GO:0004252">
    <property type="term" value="F:serine-type endopeptidase activity"/>
    <property type="evidence" value="ECO:0007669"/>
    <property type="project" value="InterPro"/>
</dbReference>
<keyword evidence="5" id="KW-1133">Transmembrane helix</keyword>
<proteinExistence type="inferred from homology"/>